<keyword evidence="4 7" id="KW-0812">Transmembrane</keyword>
<dbReference type="PROSITE" id="PS50850">
    <property type="entry name" value="MFS"/>
    <property type="match status" value="1"/>
</dbReference>
<dbReference type="Proteomes" id="UP000324897">
    <property type="component" value="Unassembled WGS sequence"/>
</dbReference>
<dbReference type="GO" id="GO:0015144">
    <property type="term" value="F:carbohydrate transmembrane transporter activity"/>
    <property type="evidence" value="ECO:0007669"/>
    <property type="project" value="InterPro"/>
</dbReference>
<evidence type="ECO:0000256" key="6">
    <source>
        <dbReference type="ARBA" id="ARBA00023136"/>
    </source>
</evidence>
<name>A0A5J9T6B2_9POAL</name>
<dbReference type="AlphaFoldDB" id="A0A5J9T6B2"/>
<dbReference type="EMBL" id="RWGY01000045">
    <property type="protein sequence ID" value="TVU06872.1"/>
    <property type="molecule type" value="Genomic_DNA"/>
</dbReference>
<organism evidence="9 10">
    <name type="scientific">Eragrostis curvula</name>
    <name type="common">weeping love grass</name>
    <dbReference type="NCBI Taxonomy" id="38414"/>
    <lineage>
        <taxon>Eukaryota</taxon>
        <taxon>Viridiplantae</taxon>
        <taxon>Streptophyta</taxon>
        <taxon>Embryophyta</taxon>
        <taxon>Tracheophyta</taxon>
        <taxon>Spermatophyta</taxon>
        <taxon>Magnoliopsida</taxon>
        <taxon>Liliopsida</taxon>
        <taxon>Poales</taxon>
        <taxon>Poaceae</taxon>
        <taxon>PACMAD clade</taxon>
        <taxon>Chloridoideae</taxon>
        <taxon>Eragrostideae</taxon>
        <taxon>Eragrostidinae</taxon>
        <taxon>Eragrostis</taxon>
    </lineage>
</organism>
<dbReference type="InterPro" id="IPR036259">
    <property type="entry name" value="MFS_trans_sf"/>
</dbReference>
<evidence type="ECO:0000259" key="8">
    <source>
        <dbReference type="PROSITE" id="PS50850"/>
    </source>
</evidence>
<feature type="transmembrane region" description="Helical" evidence="7">
    <location>
        <begin position="69"/>
        <end position="88"/>
    </location>
</feature>
<dbReference type="Pfam" id="PF00083">
    <property type="entry name" value="Sugar_tr"/>
    <property type="match status" value="1"/>
</dbReference>
<comment type="similarity">
    <text evidence="2">Belongs to the major facilitator superfamily. Sugar transporter (TC 2.A.1.1) family.</text>
</comment>
<comment type="caution">
    <text evidence="9">The sequence shown here is derived from an EMBL/GenBank/DDBJ whole genome shotgun (WGS) entry which is preliminary data.</text>
</comment>
<feature type="domain" description="Major facilitator superfamily (MFS) profile" evidence="8">
    <location>
        <begin position="15"/>
        <end position="300"/>
    </location>
</feature>
<keyword evidence="10" id="KW-1185">Reference proteome</keyword>
<evidence type="ECO:0000256" key="3">
    <source>
        <dbReference type="ARBA" id="ARBA00022448"/>
    </source>
</evidence>
<dbReference type="InterPro" id="IPR045262">
    <property type="entry name" value="STP/PLT_plant"/>
</dbReference>
<feature type="transmembrane region" description="Helical" evidence="7">
    <location>
        <begin position="100"/>
        <end position="119"/>
    </location>
</feature>
<reference evidence="9 10" key="1">
    <citation type="journal article" date="2019" name="Sci. Rep.">
        <title>A high-quality genome of Eragrostis curvula grass provides insights into Poaceae evolution and supports new strategies to enhance forage quality.</title>
        <authorList>
            <person name="Carballo J."/>
            <person name="Santos B.A.C.M."/>
            <person name="Zappacosta D."/>
            <person name="Garbus I."/>
            <person name="Selva J.P."/>
            <person name="Gallo C.A."/>
            <person name="Diaz A."/>
            <person name="Albertini E."/>
            <person name="Caccamo M."/>
            <person name="Echenique V."/>
        </authorList>
    </citation>
    <scope>NUCLEOTIDE SEQUENCE [LARGE SCALE GENOMIC DNA]</scope>
    <source>
        <strain evidence="10">cv. Victoria</strain>
        <tissue evidence="9">Leaf</tissue>
    </source>
</reference>
<feature type="transmembrane region" description="Helical" evidence="7">
    <location>
        <begin position="125"/>
        <end position="145"/>
    </location>
</feature>
<dbReference type="Gene3D" id="1.20.1250.20">
    <property type="entry name" value="MFS general substrate transporter like domains"/>
    <property type="match status" value="1"/>
</dbReference>
<dbReference type="PANTHER" id="PTHR23500">
    <property type="entry name" value="SOLUTE CARRIER FAMILY 2, FACILITATED GLUCOSE TRANSPORTER"/>
    <property type="match status" value="1"/>
</dbReference>
<dbReference type="InterPro" id="IPR020846">
    <property type="entry name" value="MFS_dom"/>
</dbReference>
<dbReference type="InterPro" id="IPR005828">
    <property type="entry name" value="MFS_sugar_transport-like"/>
</dbReference>
<keyword evidence="5 7" id="KW-1133">Transmembrane helix</keyword>
<feature type="transmembrane region" description="Helical" evidence="7">
    <location>
        <begin position="157"/>
        <end position="178"/>
    </location>
</feature>
<evidence type="ECO:0000256" key="7">
    <source>
        <dbReference type="SAM" id="Phobius"/>
    </source>
</evidence>
<proteinExistence type="inferred from homology"/>
<evidence type="ECO:0000313" key="9">
    <source>
        <dbReference type="EMBL" id="TVU06872.1"/>
    </source>
</evidence>
<dbReference type="PANTHER" id="PTHR23500:SF530">
    <property type="entry name" value="MAJOR FACILITATOR SUPERFAMILY (MFS) PROFILE DOMAIN-CONTAINING PROTEIN"/>
    <property type="match status" value="1"/>
</dbReference>
<feature type="transmembrane region" description="Helical" evidence="7">
    <location>
        <begin position="184"/>
        <end position="207"/>
    </location>
</feature>
<dbReference type="Gramene" id="TVU06872">
    <property type="protein sequence ID" value="TVU06872"/>
    <property type="gene ID" value="EJB05_46908"/>
</dbReference>
<dbReference type="GO" id="GO:0016020">
    <property type="term" value="C:membrane"/>
    <property type="evidence" value="ECO:0007669"/>
    <property type="project" value="UniProtKB-SubCell"/>
</dbReference>
<sequence length="300" mass="32225">MHDYSGGVTVPVAFICLIAASCGLILGDDVGVTGGVTQMESFLKKFFPEVLRGVRSAKRDAYCKYDNQVLNAFTSSFYIASTVSSLMASRVTRKVGRQGIMLIGGVLFFVGAIINVAAVHVSMLIIGRILLGFGVTTQAAPLYLAETSPARWRGAFTSAYHVFLCAGTVAANVVNYFTNNITDWGWRVSLGAAAVPALIIVVGALLVPDTPSSLVLRGKPEEARASLQRIRGPDADVESEFKDIVFGLHDRLLCRLACAHDRLRRRLPAGDQRSAARGNASRVCAPLVLEEVHHQGYPGC</sequence>
<keyword evidence="3" id="KW-0813">Transport</keyword>
<dbReference type="OrthoDB" id="5296287at2759"/>
<evidence type="ECO:0000256" key="1">
    <source>
        <dbReference type="ARBA" id="ARBA00004141"/>
    </source>
</evidence>
<feature type="transmembrane region" description="Helical" evidence="7">
    <location>
        <begin position="7"/>
        <end position="26"/>
    </location>
</feature>
<evidence type="ECO:0000256" key="5">
    <source>
        <dbReference type="ARBA" id="ARBA00022989"/>
    </source>
</evidence>
<comment type="subcellular location">
    <subcellularLocation>
        <location evidence="1">Membrane</location>
        <topology evidence="1">Multi-pass membrane protein</topology>
    </subcellularLocation>
</comment>
<protein>
    <recommendedName>
        <fullName evidence="8">Major facilitator superfamily (MFS) profile domain-containing protein</fullName>
    </recommendedName>
</protein>
<accession>A0A5J9T6B2</accession>
<keyword evidence="6 7" id="KW-0472">Membrane</keyword>
<gene>
    <name evidence="9" type="ORF">EJB05_46908</name>
</gene>
<dbReference type="SUPFAM" id="SSF103473">
    <property type="entry name" value="MFS general substrate transporter"/>
    <property type="match status" value="1"/>
</dbReference>
<evidence type="ECO:0000256" key="2">
    <source>
        <dbReference type="ARBA" id="ARBA00010992"/>
    </source>
</evidence>
<evidence type="ECO:0000256" key="4">
    <source>
        <dbReference type="ARBA" id="ARBA00022692"/>
    </source>
</evidence>
<feature type="non-terminal residue" evidence="9">
    <location>
        <position position="1"/>
    </location>
</feature>
<evidence type="ECO:0000313" key="10">
    <source>
        <dbReference type="Proteomes" id="UP000324897"/>
    </source>
</evidence>